<organism evidence="3 4">
    <name type="scientific">Blepharisma stoltei</name>
    <dbReference type="NCBI Taxonomy" id="1481888"/>
    <lineage>
        <taxon>Eukaryota</taxon>
        <taxon>Sar</taxon>
        <taxon>Alveolata</taxon>
        <taxon>Ciliophora</taxon>
        <taxon>Postciliodesmatophora</taxon>
        <taxon>Heterotrichea</taxon>
        <taxon>Heterotrichida</taxon>
        <taxon>Blepharismidae</taxon>
        <taxon>Blepharisma</taxon>
    </lineage>
</organism>
<dbReference type="EMBL" id="CAJZBQ010000035">
    <property type="protein sequence ID" value="CAG9323674.1"/>
    <property type="molecule type" value="Genomic_DNA"/>
</dbReference>
<feature type="region of interest" description="Disordered" evidence="1">
    <location>
        <begin position="88"/>
        <end position="115"/>
    </location>
</feature>
<keyword evidence="4" id="KW-1185">Reference proteome</keyword>
<sequence length="365" mass="41109">MSTLKHFYISYKMKIIIDCRKIGTFSDIEINDNLPLLQQIISYLDSLSIDTSQALVVYGGKQINPELTILNLPGLSNTPKFLVSKRTVRNNGPNVMPQAPPLYESQPNPEPQPQIAVNSNHEKIANSDLESDGEEKPIPNSSKKCSAAQDKSLNIAQVKNASCAQKKSASTMQENSPSSAQEKSPNNIQDDTNWDWKLAQLMEEGYEFEDAYKALQEYDGNLEESRKYLKELHVPEDVPEEPPSSTNDDATILDNLLKSKDPTIVDLRAKIRNDPGYIWQWIENLKEQGQKVWIDFFERNAYIIVDAIFDSPEEVTPKPPNKPLLKENKPPPAESKPLKKLDGIESDSDMSDVSFDSNDSELNEI</sequence>
<feature type="domain" description="UBA" evidence="2">
    <location>
        <begin position="189"/>
        <end position="232"/>
    </location>
</feature>
<dbReference type="SUPFAM" id="SSF46934">
    <property type="entry name" value="UBA-like"/>
    <property type="match status" value="1"/>
</dbReference>
<dbReference type="Proteomes" id="UP001162131">
    <property type="component" value="Unassembled WGS sequence"/>
</dbReference>
<gene>
    <name evidence="3" type="ORF">BSTOLATCC_MIC34714</name>
</gene>
<evidence type="ECO:0000313" key="4">
    <source>
        <dbReference type="Proteomes" id="UP001162131"/>
    </source>
</evidence>
<evidence type="ECO:0000259" key="2">
    <source>
        <dbReference type="PROSITE" id="PS50030"/>
    </source>
</evidence>
<proteinExistence type="predicted"/>
<feature type="region of interest" description="Disordered" evidence="1">
    <location>
        <begin position="166"/>
        <end position="191"/>
    </location>
</feature>
<dbReference type="AlphaFoldDB" id="A0AAU9JGZ2"/>
<reference evidence="3" key="1">
    <citation type="submission" date="2021-09" db="EMBL/GenBank/DDBJ databases">
        <authorList>
            <consortium name="AG Swart"/>
            <person name="Singh M."/>
            <person name="Singh A."/>
            <person name="Seah K."/>
            <person name="Emmerich C."/>
        </authorList>
    </citation>
    <scope>NUCLEOTIDE SEQUENCE</scope>
    <source>
        <strain evidence="3">ATCC30299</strain>
    </source>
</reference>
<protein>
    <recommendedName>
        <fullName evidence="2">UBA domain-containing protein</fullName>
    </recommendedName>
</protein>
<dbReference type="InterPro" id="IPR015940">
    <property type="entry name" value="UBA"/>
</dbReference>
<dbReference type="PROSITE" id="PS50030">
    <property type="entry name" value="UBA"/>
    <property type="match status" value="1"/>
</dbReference>
<dbReference type="InterPro" id="IPR009060">
    <property type="entry name" value="UBA-like_sf"/>
</dbReference>
<evidence type="ECO:0000256" key="1">
    <source>
        <dbReference type="SAM" id="MobiDB-lite"/>
    </source>
</evidence>
<accession>A0AAU9JGZ2</accession>
<feature type="region of interest" description="Disordered" evidence="1">
    <location>
        <begin position="312"/>
        <end position="365"/>
    </location>
</feature>
<evidence type="ECO:0000313" key="3">
    <source>
        <dbReference type="EMBL" id="CAG9323674.1"/>
    </source>
</evidence>
<comment type="caution">
    <text evidence="3">The sequence shown here is derived from an EMBL/GenBank/DDBJ whole genome shotgun (WGS) entry which is preliminary data.</text>
</comment>
<feature type="region of interest" description="Disordered" evidence="1">
    <location>
        <begin position="128"/>
        <end position="147"/>
    </location>
</feature>
<name>A0AAU9JGZ2_9CILI</name>